<feature type="compositionally biased region" description="Polar residues" evidence="1">
    <location>
        <begin position="182"/>
        <end position="195"/>
    </location>
</feature>
<evidence type="ECO:0000313" key="3">
    <source>
        <dbReference type="EMBL" id="TBU55929.1"/>
    </source>
</evidence>
<keyword evidence="4" id="KW-1185">Reference proteome</keyword>
<evidence type="ECO:0000313" key="4">
    <source>
        <dbReference type="Proteomes" id="UP000292082"/>
    </source>
</evidence>
<keyword evidence="2" id="KW-0812">Transmembrane</keyword>
<keyword evidence="2" id="KW-0472">Membrane</keyword>
<feature type="compositionally biased region" description="Polar residues" evidence="1">
    <location>
        <begin position="141"/>
        <end position="156"/>
    </location>
</feature>
<protein>
    <submittedName>
        <fullName evidence="3">Uncharacterized protein</fullName>
    </submittedName>
</protein>
<evidence type="ECO:0000256" key="2">
    <source>
        <dbReference type="SAM" id="Phobius"/>
    </source>
</evidence>
<feature type="region of interest" description="Disordered" evidence="1">
    <location>
        <begin position="80"/>
        <end position="195"/>
    </location>
</feature>
<dbReference type="AlphaFoldDB" id="A0A4Q9PNQ3"/>
<reference evidence="3 4" key="1">
    <citation type="submission" date="2019-01" db="EMBL/GenBank/DDBJ databases">
        <title>Draft genome sequences of three monokaryotic isolates of the white-rot basidiomycete fungus Dichomitus squalens.</title>
        <authorList>
            <consortium name="DOE Joint Genome Institute"/>
            <person name="Lopez S.C."/>
            <person name="Andreopoulos B."/>
            <person name="Pangilinan J."/>
            <person name="Lipzen A."/>
            <person name="Riley R."/>
            <person name="Ahrendt S."/>
            <person name="Ng V."/>
            <person name="Barry K."/>
            <person name="Daum C."/>
            <person name="Grigoriev I.V."/>
            <person name="Hilden K.S."/>
            <person name="Makela M.R."/>
            <person name="de Vries R.P."/>
        </authorList>
    </citation>
    <scope>NUCLEOTIDE SEQUENCE [LARGE SCALE GENOMIC DNA]</scope>
    <source>
        <strain evidence="3 4">CBS 464.89</strain>
    </source>
</reference>
<proteinExistence type="predicted"/>
<feature type="region of interest" description="Disordered" evidence="1">
    <location>
        <begin position="1"/>
        <end position="22"/>
    </location>
</feature>
<dbReference type="Proteomes" id="UP000292082">
    <property type="component" value="Unassembled WGS sequence"/>
</dbReference>
<feature type="region of interest" description="Disordered" evidence="1">
    <location>
        <begin position="216"/>
        <end position="236"/>
    </location>
</feature>
<feature type="transmembrane region" description="Helical" evidence="2">
    <location>
        <begin position="30"/>
        <end position="51"/>
    </location>
</feature>
<keyword evidence="2" id="KW-1133">Transmembrane helix</keyword>
<feature type="compositionally biased region" description="Pro residues" evidence="1">
    <location>
        <begin position="172"/>
        <end position="181"/>
    </location>
</feature>
<name>A0A4Q9PNQ3_9APHY</name>
<feature type="compositionally biased region" description="Polar residues" evidence="1">
    <location>
        <begin position="1"/>
        <end position="21"/>
    </location>
</feature>
<organism evidence="3 4">
    <name type="scientific">Dichomitus squalens</name>
    <dbReference type="NCBI Taxonomy" id="114155"/>
    <lineage>
        <taxon>Eukaryota</taxon>
        <taxon>Fungi</taxon>
        <taxon>Dikarya</taxon>
        <taxon>Basidiomycota</taxon>
        <taxon>Agaricomycotina</taxon>
        <taxon>Agaricomycetes</taxon>
        <taxon>Polyporales</taxon>
        <taxon>Polyporaceae</taxon>
        <taxon>Dichomitus</taxon>
    </lineage>
</organism>
<evidence type="ECO:0000256" key="1">
    <source>
        <dbReference type="SAM" id="MobiDB-lite"/>
    </source>
</evidence>
<accession>A0A4Q9PNQ3</accession>
<feature type="compositionally biased region" description="Low complexity" evidence="1">
    <location>
        <begin position="216"/>
        <end position="225"/>
    </location>
</feature>
<dbReference type="EMBL" id="ML145160">
    <property type="protein sequence ID" value="TBU55929.1"/>
    <property type="molecule type" value="Genomic_DNA"/>
</dbReference>
<gene>
    <name evidence="3" type="ORF">BD310DRAFT_824787</name>
</gene>
<sequence>MGQATTSTNLPDPPSVSNHSSPRVLKHSGLAGIVVGCLVIAAFAAFAVFALRKRRRATRQLRIRSMSSIGTLDFTNASRPTTWSDLCPSEPGQPYGSNKGVTEWDPDMFAQEKRRPPQYLFSSRSAQRSSKRTPRNARVTALSTITEQSVQSNTLSDADRDDLSDTERTLPSYPPLRPQPMSPSASDQARSQYVQVNFPVAPQAVQSPKNPFRARLLAASSDSARPWNAQENDLWK</sequence>
<feature type="compositionally biased region" description="Basic and acidic residues" evidence="1">
    <location>
        <begin position="157"/>
        <end position="168"/>
    </location>
</feature>